<dbReference type="InterPro" id="IPR027383">
    <property type="entry name" value="Znf_put"/>
</dbReference>
<dbReference type="InterPro" id="IPR024020">
    <property type="entry name" value="Anit_sigma_mycothiol_RsrA"/>
</dbReference>
<proteinExistence type="predicted"/>
<dbReference type="Proteomes" id="UP000705983">
    <property type="component" value="Unassembled WGS sequence"/>
</dbReference>
<dbReference type="EMBL" id="JAFFJS010000004">
    <property type="protein sequence ID" value="MBM9433505.1"/>
    <property type="molecule type" value="Genomic_DNA"/>
</dbReference>
<dbReference type="NCBIfam" id="TIGR03988">
    <property type="entry name" value="antisig_RsrA"/>
    <property type="match status" value="1"/>
</dbReference>
<organism evidence="2 3">
    <name type="scientific">Flaviflexus equikiangi</name>
    <dbReference type="NCBI Taxonomy" id="2758573"/>
    <lineage>
        <taxon>Bacteria</taxon>
        <taxon>Bacillati</taxon>
        <taxon>Actinomycetota</taxon>
        <taxon>Actinomycetes</taxon>
        <taxon>Actinomycetales</taxon>
        <taxon>Actinomycetaceae</taxon>
        <taxon>Flaviflexus</taxon>
    </lineage>
</organism>
<name>A0ABS2TFS5_9ACTO</name>
<sequence>MTNIDDVARELGAEIPECTCAEVRDHLFELLDRELADEDMGRLRAHAETCPDCTEATEAETHMREIIRRSCSEPAPDSLRAKVVTDLTRH</sequence>
<dbReference type="Pfam" id="PF13490">
    <property type="entry name" value="zf-HC2"/>
    <property type="match status" value="1"/>
</dbReference>
<evidence type="ECO:0000313" key="2">
    <source>
        <dbReference type="EMBL" id="MBM9433505.1"/>
    </source>
</evidence>
<accession>A0ABS2TFS5</accession>
<evidence type="ECO:0000313" key="3">
    <source>
        <dbReference type="Proteomes" id="UP000705983"/>
    </source>
</evidence>
<gene>
    <name evidence="2" type="primary">rsrA</name>
    <name evidence="2" type="ORF">JVW63_07335</name>
</gene>
<comment type="caution">
    <text evidence="2">The sequence shown here is derived from an EMBL/GenBank/DDBJ whole genome shotgun (WGS) entry which is preliminary data.</text>
</comment>
<dbReference type="RefSeq" id="WP_182170933.1">
    <property type="nucleotide sequence ID" value="NZ_CP059676.1"/>
</dbReference>
<keyword evidence="3" id="KW-1185">Reference proteome</keyword>
<feature type="domain" description="Putative zinc-finger" evidence="1">
    <location>
        <begin position="20"/>
        <end position="53"/>
    </location>
</feature>
<reference evidence="3" key="1">
    <citation type="submission" date="2021-02" db="EMBL/GenBank/DDBJ databases">
        <title>Leucobacter sp. CX169.</title>
        <authorList>
            <person name="Cheng Y."/>
        </authorList>
    </citation>
    <scope>NUCLEOTIDE SEQUENCE [LARGE SCALE GENOMIC DNA]</scope>
    <source>
        <strain evidence="3">JY899</strain>
    </source>
</reference>
<evidence type="ECO:0000259" key="1">
    <source>
        <dbReference type="Pfam" id="PF13490"/>
    </source>
</evidence>
<protein>
    <submittedName>
        <fullName evidence="2">Mycothiol system anti-sigma-R factor</fullName>
    </submittedName>
</protein>